<dbReference type="EnsemblMetazoa" id="HelroT187398">
    <property type="protein sequence ID" value="HelroP187398"/>
    <property type="gene ID" value="HelroG187398"/>
</dbReference>
<dbReference type="InterPro" id="IPR040138">
    <property type="entry name" value="MIER/MTA"/>
</dbReference>
<feature type="compositionally biased region" description="Low complexity" evidence="12">
    <location>
        <begin position="412"/>
        <end position="424"/>
    </location>
</feature>
<dbReference type="GO" id="GO:0042826">
    <property type="term" value="F:histone deacetylase binding"/>
    <property type="evidence" value="ECO:0000318"/>
    <property type="project" value="GO_Central"/>
</dbReference>
<feature type="compositionally biased region" description="Low complexity" evidence="12">
    <location>
        <begin position="761"/>
        <end position="786"/>
    </location>
</feature>
<feature type="compositionally biased region" description="Low complexity" evidence="12">
    <location>
        <begin position="439"/>
        <end position="451"/>
    </location>
</feature>
<evidence type="ECO:0000313" key="16">
    <source>
        <dbReference type="EMBL" id="ESN95360.1"/>
    </source>
</evidence>
<evidence type="ECO:0000313" key="17">
    <source>
        <dbReference type="EnsemblMetazoa" id="HelroP187398"/>
    </source>
</evidence>
<reference evidence="18" key="1">
    <citation type="submission" date="2012-12" db="EMBL/GenBank/DDBJ databases">
        <authorList>
            <person name="Hellsten U."/>
            <person name="Grimwood J."/>
            <person name="Chapman J.A."/>
            <person name="Shapiro H."/>
            <person name="Aerts A."/>
            <person name="Otillar R.P."/>
            <person name="Terry A.Y."/>
            <person name="Boore J.L."/>
            <person name="Simakov O."/>
            <person name="Marletaz F."/>
            <person name="Cho S.-J."/>
            <person name="Edsinger-Gonzales E."/>
            <person name="Havlak P."/>
            <person name="Kuo D.-H."/>
            <person name="Larsson T."/>
            <person name="Lv J."/>
            <person name="Arendt D."/>
            <person name="Savage R."/>
            <person name="Osoegawa K."/>
            <person name="de Jong P."/>
            <person name="Lindberg D.R."/>
            <person name="Seaver E.C."/>
            <person name="Weisblat D.A."/>
            <person name="Putnam N.H."/>
            <person name="Grigoriev I.V."/>
            <person name="Rokhsar D.S."/>
        </authorList>
    </citation>
    <scope>NUCLEOTIDE SEQUENCE</scope>
</reference>
<dbReference type="FunFam" id="2.30.30.490:FF:000001">
    <property type="entry name" value="Metastasis-associated 1 family, member 3"/>
    <property type="match status" value="1"/>
</dbReference>
<dbReference type="GO" id="GO:0043565">
    <property type="term" value="F:sequence-specific DNA binding"/>
    <property type="evidence" value="ECO:0007669"/>
    <property type="project" value="InterPro"/>
</dbReference>
<feature type="compositionally biased region" description="Low complexity" evidence="12">
    <location>
        <begin position="640"/>
        <end position="668"/>
    </location>
</feature>
<dbReference type="PROSITE" id="PS51156">
    <property type="entry name" value="ELM2"/>
    <property type="match status" value="1"/>
</dbReference>
<keyword evidence="9" id="KW-0238">DNA-binding</keyword>
<gene>
    <name evidence="17" type="primary">20210643</name>
    <name evidence="16" type="ORF">HELRODRAFT_187398</name>
</gene>
<dbReference type="GO" id="GO:0016581">
    <property type="term" value="C:NuRD complex"/>
    <property type="evidence" value="ECO:0000318"/>
    <property type="project" value="GO_Central"/>
</dbReference>
<dbReference type="GO" id="GO:0003714">
    <property type="term" value="F:transcription corepressor activity"/>
    <property type="evidence" value="ECO:0000318"/>
    <property type="project" value="GO_Central"/>
</dbReference>
<dbReference type="FunFam" id="1.10.10.60:FF:000012">
    <property type="entry name" value="Metastasis-associated 1 family, member 3"/>
    <property type="match status" value="1"/>
</dbReference>
<dbReference type="PANTHER" id="PTHR10865:SF29">
    <property type="entry name" value="METASTASIS ASSOCIATED 1-LIKE, ISOFORM D"/>
    <property type="match status" value="1"/>
</dbReference>
<evidence type="ECO:0000256" key="12">
    <source>
        <dbReference type="SAM" id="MobiDB-lite"/>
    </source>
</evidence>
<dbReference type="CDD" id="cd11661">
    <property type="entry name" value="SANT_MTA3_like"/>
    <property type="match status" value="1"/>
</dbReference>
<feature type="compositionally biased region" description="Basic residues" evidence="12">
    <location>
        <begin position="425"/>
        <end position="438"/>
    </location>
</feature>
<evidence type="ECO:0000256" key="7">
    <source>
        <dbReference type="ARBA" id="ARBA00022843"/>
    </source>
</evidence>
<dbReference type="Pfam" id="PF17226">
    <property type="entry name" value="MTA_R1"/>
    <property type="match status" value="1"/>
</dbReference>
<dbReference type="Pfam" id="PF00249">
    <property type="entry name" value="Myb_DNA-binding"/>
    <property type="match status" value="1"/>
</dbReference>
<dbReference type="SMART" id="SM01189">
    <property type="entry name" value="ELM2"/>
    <property type="match status" value="1"/>
</dbReference>
<feature type="compositionally biased region" description="Polar residues" evidence="12">
    <location>
        <begin position="669"/>
        <end position="690"/>
    </location>
</feature>
<keyword evidence="5" id="KW-0863">Zinc-finger</keyword>
<dbReference type="OMA" id="PFWPINV"/>
<dbReference type="FunCoup" id="T1FP96">
    <property type="interactions" value="1025"/>
</dbReference>
<dbReference type="EMBL" id="AMQM01006839">
    <property type="status" value="NOT_ANNOTATED_CDS"/>
    <property type="molecule type" value="Genomic_DNA"/>
</dbReference>
<dbReference type="SMART" id="SM00401">
    <property type="entry name" value="ZnF_GATA"/>
    <property type="match status" value="1"/>
</dbReference>
<dbReference type="CDD" id="cd00202">
    <property type="entry name" value="ZnF_GATA"/>
    <property type="match status" value="1"/>
</dbReference>
<evidence type="ECO:0000259" key="14">
    <source>
        <dbReference type="PROSITE" id="PS51156"/>
    </source>
</evidence>
<dbReference type="SUPFAM" id="SSF46689">
    <property type="entry name" value="Homeodomain-like"/>
    <property type="match status" value="1"/>
</dbReference>
<dbReference type="Gene3D" id="1.10.10.60">
    <property type="entry name" value="Homeodomain-like"/>
    <property type="match status" value="1"/>
</dbReference>
<evidence type="ECO:0000256" key="1">
    <source>
        <dbReference type="ARBA" id="ARBA00004123"/>
    </source>
</evidence>
<feature type="region of interest" description="Disordered" evidence="12">
    <location>
        <begin position="412"/>
        <end position="459"/>
    </location>
</feature>
<dbReference type="Pfam" id="PF01426">
    <property type="entry name" value="BAH"/>
    <property type="match status" value="1"/>
</dbReference>
<dbReference type="PANTHER" id="PTHR10865">
    <property type="entry name" value="METASTASIS-ASSOCIATED PROTEIN AND MESODERM INDUCTION EARLY RESPONSE PROTEIN"/>
    <property type="match status" value="1"/>
</dbReference>
<dbReference type="InterPro" id="IPR009057">
    <property type="entry name" value="Homeodomain-like_sf"/>
</dbReference>
<dbReference type="CDD" id="cd04709">
    <property type="entry name" value="BAH_MTA"/>
    <property type="match status" value="1"/>
</dbReference>
<evidence type="ECO:0000256" key="2">
    <source>
        <dbReference type="ARBA" id="ARBA00022499"/>
    </source>
</evidence>
<dbReference type="PROSITE" id="PS51293">
    <property type="entry name" value="SANT"/>
    <property type="match status" value="1"/>
</dbReference>
<dbReference type="GO" id="GO:0000122">
    <property type="term" value="P:negative regulation of transcription by RNA polymerase II"/>
    <property type="evidence" value="ECO:0000318"/>
    <property type="project" value="GO_Central"/>
</dbReference>
<dbReference type="InterPro" id="IPR017884">
    <property type="entry name" value="SANT_dom"/>
</dbReference>
<dbReference type="AlphaFoldDB" id="T1FP96"/>
<reference evidence="17" key="3">
    <citation type="submission" date="2015-06" db="UniProtKB">
        <authorList>
            <consortium name="EnsemblMetazoa"/>
        </authorList>
    </citation>
    <scope>IDENTIFICATION</scope>
</reference>
<feature type="region of interest" description="Disordered" evidence="12">
    <location>
        <begin position="742"/>
        <end position="803"/>
    </location>
</feature>
<evidence type="ECO:0000313" key="18">
    <source>
        <dbReference type="Proteomes" id="UP000015101"/>
    </source>
</evidence>
<evidence type="ECO:0000256" key="10">
    <source>
        <dbReference type="ARBA" id="ARBA00023242"/>
    </source>
</evidence>
<keyword evidence="8" id="KW-0007">Acetylation</keyword>
<protein>
    <recommendedName>
        <fullName evidence="19">Metastasis-associated protein MTA3</fullName>
    </recommendedName>
</protein>
<dbReference type="Gene3D" id="2.30.30.490">
    <property type="match status" value="1"/>
</dbReference>
<dbReference type="EMBL" id="KB097528">
    <property type="protein sequence ID" value="ESN95360.1"/>
    <property type="molecule type" value="Genomic_DNA"/>
</dbReference>
<dbReference type="GeneID" id="20210643"/>
<dbReference type="Pfam" id="PF01448">
    <property type="entry name" value="ELM2"/>
    <property type="match status" value="1"/>
</dbReference>
<dbReference type="Proteomes" id="UP000015101">
    <property type="component" value="Unassembled WGS sequence"/>
</dbReference>
<accession>T1FP96</accession>
<dbReference type="FunFam" id="4.10.1240.50:FF:000001">
    <property type="entry name" value="Metastasis-associated 1 family, member 3"/>
    <property type="match status" value="1"/>
</dbReference>
<keyword evidence="4" id="KW-0479">Metal-binding</keyword>
<dbReference type="Gene3D" id="3.30.160.60">
    <property type="entry name" value="Classic Zinc Finger"/>
    <property type="match status" value="1"/>
</dbReference>
<keyword evidence="7" id="KW-0832">Ubl conjugation</keyword>
<evidence type="ECO:0000256" key="4">
    <source>
        <dbReference type="ARBA" id="ARBA00022723"/>
    </source>
</evidence>
<comment type="subcellular location">
    <subcellularLocation>
        <location evidence="1">Nucleus</location>
    </subcellularLocation>
</comment>
<evidence type="ECO:0000256" key="3">
    <source>
        <dbReference type="ARBA" id="ARBA00022553"/>
    </source>
</evidence>
<feature type="domain" description="BAH" evidence="13">
    <location>
        <begin position="4"/>
        <end position="158"/>
    </location>
</feature>
<keyword evidence="3" id="KW-0597">Phosphoprotein</keyword>
<keyword evidence="10" id="KW-0539">Nucleus</keyword>
<dbReference type="OrthoDB" id="2193595at2759"/>
<dbReference type="InterPro" id="IPR035170">
    <property type="entry name" value="MTA1_R1"/>
</dbReference>
<dbReference type="GO" id="GO:0003682">
    <property type="term" value="F:chromatin binding"/>
    <property type="evidence" value="ECO:0007669"/>
    <property type="project" value="InterPro"/>
</dbReference>
<comment type="similarity">
    <text evidence="11">Belongs to the metastasis-associated protein family.</text>
</comment>
<name>T1FP96_HELRO</name>
<sequence length="803" mass="89682">MAANMYRVGDCVYFETSSAAPYQIRRIEELCKTPTGNVEARVMCFYRRRDISQNLVSLADKHQNVHFKITVGGSEEENGTIVVAAKEELNEKQRHQLRHRELFLSRQCETLPATHIRGKCNITLLNETEFFSSYLNRDDTFFYSLVYDPTQKTLLADRGEIRVGPRFQADPTTLLKKGENDGRNLSDLEDLIWDPSNSLTDKQIENFQIVARSVGTFARSLDCSSTVRQPSLHMSAAAASRDITLFHAMNLLHKNNYAIADAISDLIPSTGPVLCRDEMEEWSTSEANLFEEALDKYGKDFIEIRADYLPWKSHKSLIEYYYMWKTTDRYIQQKRIKAAEAESKLKQVYIPSYNKPNPAQVPDKPDGRPCESCYTSSSNQWYLWGPAVMQCRVCSSCWVYWKKYGGLKIPTNNNNQNSSNSGNNSHHHSQNSNHHHHQNNANANNNNASNNIDKHGHSSNTTASKVFKCTVQGCGKTDFRSKANLLQHLSSVHGMSMTSNSPCPVMKTRAAFCLITTPLTRISRQICKSSLDMRRACRKPFHLINTALVKQECQQRLPELMSKLRMLKSRQRIPMEKVSAKLGIDTKMDKPSLLHHHSSKVLGLNGDTNSGASGAVERGGQSKKRARDNDDEGMPPAKMAPPLVAAPSLAPSSSAAAAQLSSSSSQPATRTGSVVKQSQPKMRGSTINRLNQHQQQQSSNNSTTNANNNTSKQQGRYRQHSTFEALEDIFFHATESVKQVRKQMTTQDFKKGGRKPWRPISLQQSSSSQPLPSSSSSSSSLPSSSQTSGDDGAASNAGIVVLD</sequence>
<dbReference type="GO" id="GO:0008270">
    <property type="term" value="F:zinc ion binding"/>
    <property type="evidence" value="ECO:0007669"/>
    <property type="project" value="UniProtKB-KW"/>
</dbReference>
<dbReference type="eggNOG" id="KOG3554">
    <property type="taxonomic scope" value="Eukaryota"/>
</dbReference>
<dbReference type="GO" id="GO:0003713">
    <property type="term" value="F:transcription coactivator activity"/>
    <property type="evidence" value="ECO:0000318"/>
    <property type="project" value="GO_Central"/>
</dbReference>
<dbReference type="InterPro" id="IPR001025">
    <property type="entry name" value="BAH_dom"/>
</dbReference>
<organism evidence="17 18">
    <name type="scientific">Helobdella robusta</name>
    <name type="common">Californian leech</name>
    <dbReference type="NCBI Taxonomy" id="6412"/>
    <lineage>
        <taxon>Eukaryota</taxon>
        <taxon>Metazoa</taxon>
        <taxon>Spiralia</taxon>
        <taxon>Lophotrochozoa</taxon>
        <taxon>Annelida</taxon>
        <taxon>Clitellata</taxon>
        <taxon>Hirudinea</taxon>
        <taxon>Rhynchobdellida</taxon>
        <taxon>Glossiphoniidae</taxon>
        <taxon>Helobdella</taxon>
    </lineage>
</organism>
<evidence type="ECO:0000259" key="15">
    <source>
        <dbReference type="PROSITE" id="PS51293"/>
    </source>
</evidence>
<dbReference type="GO" id="GO:0005654">
    <property type="term" value="C:nucleoplasm"/>
    <property type="evidence" value="ECO:0000318"/>
    <property type="project" value="GO_Central"/>
</dbReference>
<evidence type="ECO:0000259" key="13">
    <source>
        <dbReference type="PROSITE" id="PS51038"/>
    </source>
</evidence>
<dbReference type="InterPro" id="IPR000949">
    <property type="entry name" value="ELM2_dom"/>
</dbReference>
<dbReference type="SMART" id="SM00439">
    <property type="entry name" value="BAH"/>
    <property type="match status" value="1"/>
</dbReference>
<dbReference type="InterPro" id="IPR043151">
    <property type="entry name" value="BAH_sf"/>
</dbReference>
<feature type="domain" description="ELM2" evidence="14">
    <location>
        <begin position="159"/>
        <end position="270"/>
    </location>
</feature>
<proteinExistence type="inferred from homology"/>
<keyword evidence="18" id="KW-1185">Reference proteome</keyword>
<evidence type="ECO:0000256" key="9">
    <source>
        <dbReference type="ARBA" id="ARBA00023125"/>
    </source>
</evidence>
<evidence type="ECO:0000256" key="5">
    <source>
        <dbReference type="ARBA" id="ARBA00022771"/>
    </source>
</evidence>
<evidence type="ECO:0000256" key="8">
    <source>
        <dbReference type="ARBA" id="ARBA00022990"/>
    </source>
</evidence>
<dbReference type="STRING" id="6412.T1FP96"/>
<dbReference type="InterPro" id="IPR000679">
    <property type="entry name" value="Znf_GATA"/>
</dbReference>
<feature type="domain" description="SANT" evidence="15">
    <location>
        <begin position="277"/>
        <end position="329"/>
    </location>
</feature>
<feature type="region of interest" description="Disordered" evidence="12">
    <location>
        <begin position="600"/>
        <end position="718"/>
    </location>
</feature>
<dbReference type="HOGENOM" id="CLU_006585_1_0_1"/>
<dbReference type="SMART" id="SM00717">
    <property type="entry name" value="SANT"/>
    <property type="match status" value="1"/>
</dbReference>
<keyword evidence="2" id="KW-1017">Isopeptide bond</keyword>
<evidence type="ECO:0000256" key="11">
    <source>
        <dbReference type="ARBA" id="ARBA00093454"/>
    </source>
</evidence>
<keyword evidence="6" id="KW-0862">Zinc</keyword>
<evidence type="ECO:0008006" key="19">
    <source>
        <dbReference type="Google" id="ProtNLM"/>
    </source>
</evidence>
<dbReference type="Gene3D" id="4.10.1240.50">
    <property type="match status" value="1"/>
</dbReference>
<dbReference type="RefSeq" id="XP_009026522.1">
    <property type="nucleotide sequence ID" value="XM_009028274.1"/>
</dbReference>
<evidence type="ECO:0000256" key="6">
    <source>
        <dbReference type="ARBA" id="ARBA00022833"/>
    </source>
</evidence>
<dbReference type="Pfam" id="PF00320">
    <property type="entry name" value="GATA"/>
    <property type="match status" value="1"/>
</dbReference>
<dbReference type="KEGG" id="hro:HELRODRAFT_187398"/>
<feature type="compositionally biased region" description="Low complexity" evidence="12">
    <location>
        <begin position="691"/>
        <end position="714"/>
    </location>
</feature>
<dbReference type="PROSITE" id="PS51038">
    <property type="entry name" value="BAH"/>
    <property type="match status" value="1"/>
</dbReference>
<reference evidence="16 18" key="2">
    <citation type="journal article" date="2013" name="Nature">
        <title>Insights into bilaterian evolution from three spiralian genomes.</title>
        <authorList>
            <person name="Simakov O."/>
            <person name="Marletaz F."/>
            <person name="Cho S.J."/>
            <person name="Edsinger-Gonzales E."/>
            <person name="Havlak P."/>
            <person name="Hellsten U."/>
            <person name="Kuo D.H."/>
            <person name="Larsson T."/>
            <person name="Lv J."/>
            <person name="Arendt D."/>
            <person name="Savage R."/>
            <person name="Osoegawa K."/>
            <person name="de Jong P."/>
            <person name="Grimwood J."/>
            <person name="Chapman J.A."/>
            <person name="Shapiro H."/>
            <person name="Aerts A."/>
            <person name="Otillar R.P."/>
            <person name="Terry A.Y."/>
            <person name="Boore J.L."/>
            <person name="Grigoriev I.V."/>
            <person name="Lindberg D.R."/>
            <person name="Seaver E.C."/>
            <person name="Weisblat D.A."/>
            <person name="Putnam N.H."/>
            <person name="Rokhsar D.S."/>
        </authorList>
    </citation>
    <scope>NUCLEOTIDE SEQUENCE</scope>
</reference>
<dbReference type="CTD" id="20210643"/>
<dbReference type="InParanoid" id="T1FP96"/>
<dbReference type="InterPro" id="IPR001005">
    <property type="entry name" value="SANT/Myb"/>
</dbReference>